<dbReference type="Proteomes" id="UP000320791">
    <property type="component" value="Unassembled WGS sequence"/>
</dbReference>
<feature type="transmembrane region" description="Helical" evidence="1">
    <location>
        <begin position="143"/>
        <end position="174"/>
    </location>
</feature>
<gene>
    <name evidence="2" type="ORF">FRX94_12875</name>
</gene>
<accession>A0A5C5TTK9</accession>
<keyword evidence="1" id="KW-0472">Membrane</keyword>
<dbReference type="OrthoDB" id="9793746at2"/>
<keyword evidence="3" id="KW-1185">Reference proteome</keyword>
<feature type="transmembrane region" description="Helical" evidence="1">
    <location>
        <begin position="216"/>
        <end position="234"/>
    </location>
</feature>
<evidence type="ECO:0000313" key="2">
    <source>
        <dbReference type="EMBL" id="TWT17016.1"/>
    </source>
</evidence>
<organism evidence="2 3">
    <name type="scientific">Corynebacterium canis</name>
    <dbReference type="NCBI Taxonomy" id="679663"/>
    <lineage>
        <taxon>Bacteria</taxon>
        <taxon>Bacillati</taxon>
        <taxon>Actinomycetota</taxon>
        <taxon>Actinomycetes</taxon>
        <taxon>Mycobacteriales</taxon>
        <taxon>Corynebacteriaceae</taxon>
        <taxon>Corynebacterium</taxon>
    </lineage>
</organism>
<proteinExistence type="predicted"/>
<feature type="transmembrane region" description="Helical" evidence="1">
    <location>
        <begin position="115"/>
        <end position="136"/>
    </location>
</feature>
<feature type="transmembrane region" description="Helical" evidence="1">
    <location>
        <begin position="83"/>
        <end position="103"/>
    </location>
</feature>
<evidence type="ECO:0000313" key="3">
    <source>
        <dbReference type="Proteomes" id="UP000320791"/>
    </source>
</evidence>
<feature type="transmembrane region" description="Helical" evidence="1">
    <location>
        <begin position="186"/>
        <end position="204"/>
    </location>
</feature>
<keyword evidence="1" id="KW-1133">Transmembrane helix</keyword>
<protein>
    <submittedName>
        <fullName evidence="2">DUF368 domain-containing protein</fullName>
    </submittedName>
</protein>
<keyword evidence="1" id="KW-0812">Transmembrane</keyword>
<feature type="transmembrane region" description="Helical" evidence="1">
    <location>
        <begin position="254"/>
        <end position="270"/>
    </location>
</feature>
<feature type="transmembrane region" description="Helical" evidence="1">
    <location>
        <begin position="53"/>
        <end position="71"/>
    </location>
</feature>
<dbReference type="AlphaFoldDB" id="A0A5C5TTK9"/>
<dbReference type="PANTHER" id="PTHR37308:SF1">
    <property type="entry name" value="POLYPRENYL-PHOSPHATE TRANSPORTER"/>
    <property type="match status" value="1"/>
</dbReference>
<name>A0A5C5TTK9_9CORY</name>
<reference evidence="2 3" key="1">
    <citation type="submission" date="2019-08" db="EMBL/GenBank/DDBJ databases">
        <authorList>
            <person name="Lei W."/>
        </authorList>
    </citation>
    <scope>NUCLEOTIDE SEQUENCE [LARGE SCALE GENOMIC DNA]</scope>
    <source>
        <strain evidence="2 3">CCUG 58627</strain>
    </source>
</reference>
<comment type="caution">
    <text evidence="2">The sequence shown here is derived from an EMBL/GenBank/DDBJ whole genome shotgun (WGS) entry which is preliminary data.</text>
</comment>
<sequence>MAELVPGVSGGTVALVVGIYERALFAGNQLLSAAKTAVTHPKAAKEKLAAVDWWLIIPVAVGMILTIFAMAGVMHNFVEHHTAVARALFLGMVAMSILVPIQMVDRAELRSKALVAWPSLFLAAAITFWGTGFTSAEQKDPSLLIIFCAAAVAICALVLPGISGSFFLLAVGLYAPVIGAIKDRDLTIMVVFVLGAMTGIALFIRFLDYLLSKHRTITLFVMAGLMLGSLRALWPWQTADADLLAPGDDLVKMVGFMLLGAAIVAITILAEKYAPKSAATDE</sequence>
<dbReference type="EMBL" id="VOHM01000049">
    <property type="protein sequence ID" value="TWT17016.1"/>
    <property type="molecule type" value="Genomic_DNA"/>
</dbReference>
<dbReference type="Pfam" id="PF04018">
    <property type="entry name" value="VCA0040-like"/>
    <property type="match status" value="1"/>
</dbReference>
<evidence type="ECO:0000256" key="1">
    <source>
        <dbReference type="SAM" id="Phobius"/>
    </source>
</evidence>
<dbReference type="PANTHER" id="PTHR37308">
    <property type="entry name" value="INTEGRAL MEMBRANE PROTEIN"/>
    <property type="match status" value="1"/>
</dbReference>
<dbReference type="InterPro" id="IPR007163">
    <property type="entry name" value="VCA0040-like"/>
</dbReference>